<feature type="transmembrane region" description="Helical" evidence="1">
    <location>
        <begin position="51"/>
        <end position="72"/>
    </location>
</feature>
<dbReference type="EMBL" id="GISG01232296">
    <property type="protein sequence ID" value="MBA4666651.1"/>
    <property type="molecule type" value="Transcribed_RNA"/>
</dbReference>
<dbReference type="AlphaFoldDB" id="A0A7C9ERT1"/>
<name>A0A7C9ERT1_OPUST</name>
<feature type="transmembrane region" description="Helical" evidence="1">
    <location>
        <begin position="79"/>
        <end position="106"/>
    </location>
</feature>
<organism evidence="2">
    <name type="scientific">Opuntia streptacantha</name>
    <name type="common">Prickly pear cactus</name>
    <name type="synonym">Opuntia cardona</name>
    <dbReference type="NCBI Taxonomy" id="393608"/>
    <lineage>
        <taxon>Eukaryota</taxon>
        <taxon>Viridiplantae</taxon>
        <taxon>Streptophyta</taxon>
        <taxon>Embryophyta</taxon>
        <taxon>Tracheophyta</taxon>
        <taxon>Spermatophyta</taxon>
        <taxon>Magnoliopsida</taxon>
        <taxon>eudicotyledons</taxon>
        <taxon>Gunneridae</taxon>
        <taxon>Pentapetalae</taxon>
        <taxon>Caryophyllales</taxon>
        <taxon>Cactineae</taxon>
        <taxon>Cactaceae</taxon>
        <taxon>Opuntioideae</taxon>
        <taxon>Opuntia</taxon>
    </lineage>
</organism>
<proteinExistence type="predicted"/>
<dbReference type="EMBL" id="GISG01232291">
    <property type="protein sequence ID" value="MBA4666650.1"/>
    <property type="molecule type" value="Transcribed_RNA"/>
</dbReference>
<evidence type="ECO:0000256" key="1">
    <source>
        <dbReference type="SAM" id="Phobius"/>
    </source>
</evidence>
<accession>A0A7C9ERT1</accession>
<protein>
    <submittedName>
        <fullName evidence="2">Uncharacterized protein</fullName>
    </submittedName>
</protein>
<keyword evidence="1" id="KW-1133">Transmembrane helix</keyword>
<keyword evidence="1" id="KW-0812">Transmembrane</keyword>
<evidence type="ECO:0000313" key="2">
    <source>
        <dbReference type="EMBL" id="MBA4666649.1"/>
    </source>
</evidence>
<sequence length="109" mass="12589">MCPKRHSLFFALYLLFLVSVLLYVLPLHPFWPPFCASSLPAQSLSWASPPSWFVLFRCEAWHFVGLSIFFSFPYFCSRCCVLFLSPLVSGHFLVSAYLKVFVFLSFSCK</sequence>
<reference evidence="2" key="2">
    <citation type="submission" date="2020-07" db="EMBL/GenBank/DDBJ databases">
        <authorList>
            <person name="Vera ALvarez R."/>
            <person name="Arias-Moreno D.M."/>
            <person name="Jimenez-Jacinto V."/>
            <person name="Jimenez-Bremont J.F."/>
            <person name="Swaminathan K."/>
            <person name="Moose S.P."/>
            <person name="Guerrero-Gonzalez M.L."/>
            <person name="Marino-Ramirez L."/>
            <person name="Landsman D."/>
            <person name="Rodriguez-Kessler M."/>
            <person name="Delgado-Sanchez P."/>
        </authorList>
    </citation>
    <scope>NUCLEOTIDE SEQUENCE</scope>
    <source>
        <tissue evidence="2">Cladode</tissue>
    </source>
</reference>
<feature type="transmembrane region" description="Helical" evidence="1">
    <location>
        <begin position="7"/>
        <end position="31"/>
    </location>
</feature>
<keyword evidence="1" id="KW-0472">Membrane</keyword>
<reference evidence="2" key="1">
    <citation type="journal article" date="2013" name="J. Plant Res.">
        <title>Effect of fungi and light on seed germination of three Opuntia species from semiarid lands of central Mexico.</title>
        <authorList>
            <person name="Delgado-Sanchez P."/>
            <person name="Jimenez-Bremont J.F."/>
            <person name="Guerrero-Gonzalez Mde L."/>
            <person name="Flores J."/>
        </authorList>
    </citation>
    <scope>NUCLEOTIDE SEQUENCE</scope>
    <source>
        <tissue evidence="2">Cladode</tissue>
    </source>
</reference>
<dbReference type="EMBL" id="GISG01232290">
    <property type="protein sequence ID" value="MBA4666649.1"/>
    <property type="molecule type" value="Transcribed_RNA"/>
</dbReference>